<organism evidence="1">
    <name type="scientific">Arundo donax</name>
    <name type="common">Giant reed</name>
    <name type="synonym">Donax arundinaceus</name>
    <dbReference type="NCBI Taxonomy" id="35708"/>
    <lineage>
        <taxon>Eukaryota</taxon>
        <taxon>Viridiplantae</taxon>
        <taxon>Streptophyta</taxon>
        <taxon>Embryophyta</taxon>
        <taxon>Tracheophyta</taxon>
        <taxon>Spermatophyta</taxon>
        <taxon>Magnoliopsida</taxon>
        <taxon>Liliopsida</taxon>
        <taxon>Poales</taxon>
        <taxon>Poaceae</taxon>
        <taxon>PACMAD clade</taxon>
        <taxon>Arundinoideae</taxon>
        <taxon>Arundineae</taxon>
        <taxon>Arundo</taxon>
    </lineage>
</organism>
<dbReference type="AlphaFoldDB" id="A0A0A8YVB6"/>
<evidence type="ECO:0000313" key="1">
    <source>
        <dbReference type="EMBL" id="JAD31059.1"/>
    </source>
</evidence>
<accession>A0A0A8YVB6</accession>
<dbReference type="EMBL" id="GBRH01266836">
    <property type="protein sequence ID" value="JAD31059.1"/>
    <property type="molecule type" value="Transcribed_RNA"/>
</dbReference>
<proteinExistence type="predicted"/>
<reference evidence="1" key="2">
    <citation type="journal article" date="2015" name="Data Brief">
        <title>Shoot transcriptome of the giant reed, Arundo donax.</title>
        <authorList>
            <person name="Barrero R.A."/>
            <person name="Guerrero F.D."/>
            <person name="Moolhuijzen P."/>
            <person name="Goolsby J.A."/>
            <person name="Tidwell J."/>
            <person name="Bellgard S.E."/>
            <person name="Bellgard M.I."/>
        </authorList>
    </citation>
    <scope>NUCLEOTIDE SEQUENCE</scope>
    <source>
        <tissue evidence="1">Shoot tissue taken approximately 20 cm above the soil surface</tissue>
    </source>
</reference>
<protein>
    <submittedName>
        <fullName evidence="1">Uncharacterized protein</fullName>
    </submittedName>
</protein>
<reference evidence="1" key="1">
    <citation type="submission" date="2014-09" db="EMBL/GenBank/DDBJ databases">
        <authorList>
            <person name="Magalhaes I.L.F."/>
            <person name="Oliveira U."/>
            <person name="Santos F.R."/>
            <person name="Vidigal T.H.D.A."/>
            <person name="Brescovit A.D."/>
            <person name="Santos A.J."/>
        </authorList>
    </citation>
    <scope>NUCLEOTIDE SEQUENCE</scope>
    <source>
        <tissue evidence="1">Shoot tissue taken approximately 20 cm above the soil surface</tissue>
    </source>
</reference>
<name>A0A0A8YVB6_ARUDO</name>
<sequence length="24" mass="2554">MNPGWALSSSPSKTTSIEISVFTI</sequence>